<dbReference type="InterPro" id="IPR039420">
    <property type="entry name" value="WalR-like"/>
</dbReference>
<dbReference type="GO" id="GO:0003677">
    <property type="term" value="F:DNA binding"/>
    <property type="evidence" value="ECO:0007669"/>
    <property type="project" value="UniProtKB-KW"/>
</dbReference>
<dbReference type="PROSITE" id="PS00622">
    <property type="entry name" value="HTH_LUXR_1"/>
    <property type="match status" value="1"/>
</dbReference>
<dbReference type="EMBL" id="CAEZSF010000030">
    <property type="protein sequence ID" value="CAB4532599.1"/>
    <property type="molecule type" value="Genomic_DNA"/>
</dbReference>
<dbReference type="PROSITE" id="PS50043">
    <property type="entry name" value="HTH_LUXR_2"/>
    <property type="match status" value="1"/>
</dbReference>
<proteinExistence type="predicted"/>
<accession>A0A6J6B2Q7</accession>
<dbReference type="InterPro" id="IPR001789">
    <property type="entry name" value="Sig_transdc_resp-reg_receiver"/>
</dbReference>
<feature type="domain" description="HTH luxR-type" evidence="3">
    <location>
        <begin position="138"/>
        <end position="203"/>
    </location>
</feature>
<dbReference type="InterPro" id="IPR058245">
    <property type="entry name" value="NreC/VraR/RcsB-like_REC"/>
</dbReference>
<evidence type="ECO:0000313" key="5">
    <source>
        <dbReference type="EMBL" id="CAB4532599.1"/>
    </source>
</evidence>
<dbReference type="InterPro" id="IPR011006">
    <property type="entry name" value="CheY-like_superfamily"/>
</dbReference>
<gene>
    <name evidence="5" type="ORF">UFOPK1358_00496</name>
</gene>
<dbReference type="PANTHER" id="PTHR43214">
    <property type="entry name" value="TWO-COMPONENT RESPONSE REGULATOR"/>
    <property type="match status" value="1"/>
</dbReference>
<dbReference type="CDD" id="cd06170">
    <property type="entry name" value="LuxR_C_like"/>
    <property type="match status" value="1"/>
</dbReference>
<dbReference type="SMART" id="SM00421">
    <property type="entry name" value="HTH_LUXR"/>
    <property type="match status" value="1"/>
</dbReference>
<dbReference type="SUPFAM" id="SSF46894">
    <property type="entry name" value="C-terminal effector domain of the bipartite response regulators"/>
    <property type="match status" value="1"/>
</dbReference>
<dbReference type="InterPro" id="IPR000792">
    <property type="entry name" value="Tscrpt_reg_LuxR_C"/>
</dbReference>
<dbReference type="SMART" id="SM00448">
    <property type="entry name" value="REC"/>
    <property type="match status" value="1"/>
</dbReference>
<sequence>MRVLLADDHQILRDGIRRGLENAGEEVVGEASNGEEAITLARETQPDIILMDLSMPVLDGVSATRRILEEFPQIKVVVLTMHDDPPMTRSALEAGASAYLTKGTSFADVLDTLRRVLAGEEVLSPQLAASMLTVVEGEDPGEELLSSRQTEILQMIADGQSTKQVARELGITQKTVHNHLNAIYRRLDTQSLTHAVLSAVRLGIIDLRPTTDDGEVL</sequence>
<reference evidence="5" key="1">
    <citation type="submission" date="2020-05" db="EMBL/GenBank/DDBJ databases">
        <authorList>
            <person name="Chiriac C."/>
            <person name="Salcher M."/>
            <person name="Ghai R."/>
            <person name="Kavagutti S V."/>
        </authorList>
    </citation>
    <scope>NUCLEOTIDE SEQUENCE</scope>
</reference>
<name>A0A6J6B2Q7_9ZZZZ</name>
<keyword evidence="2" id="KW-0238">DNA-binding</keyword>
<dbReference type="Gene3D" id="3.40.50.2300">
    <property type="match status" value="1"/>
</dbReference>
<dbReference type="Pfam" id="PF00196">
    <property type="entry name" value="GerE"/>
    <property type="match status" value="1"/>
</dbReference>
<dbReference type="GO" id="GO:0006355">
    <property type="term" value="P:regulation of DNA-templated transcription"/>
    <property type="evidence" value="ECO:0007669"/>
    <property type="project" value="InterPro"/>
</dbReference>
<dbReference type="InterPro" id="IPR016032">
    <property type="entry name" value="Sig_transdc_resp-reg_C-effctor"/>
</dbReference>
<dbReference type="SUPFAM" id="SSF52172">
    <property type="entry name" value="CheY-like"/>
    <property type="match status" value="1"/>
</dbReference>
<evidence type="ECO:0000259" key="4">
    <source>
        <dbReference type="PROSITE" id="PS50110"/>
    </source>
</evidence>
<evidence type="ECO:0000256" key="2">
    <source>
        <dbReference type="ARBA" id="ARBA00023125"/>
    </source>
</evidence>
<organism evidence="5">
    <name type="scientific">freshwater metagenome</name>
    <dbReference type="NCBI Taxonomy" id="449393"/>
    <lineage>
        <taxon>unclassified sequences</taxon>
        <taxon>metagenomes</taxon>
        <taxon>ecological metagenomes</taxon>
    </lineage>
</organism>
<dbReference type="PROSITE" id="PS50110">
    <property type="entry name" value="RESPONSE_REGULATORY"/>
    <property type="match status" value="1"/>
</dbReference>
<dbReference type="Pfam" id="PF00072">
    <property type="entry name" value="Response_reg"/>
    <property type="match status" value="1"/>
</dbReference>
<evidence type="ECO:0000259" key="3">
    <source>
        <dbReference type="PROSITE" id="PS50043"/>
    </source>
</evidence>
<dbReference type="GO" id="GO:0000160">
    <property type="term" value="P:phosphorelay signal transduction system"/>
    <property type="evidence" value="ECO:0007669"/>
    <property type="project" value="InterPro"/>
</dbReference>
<protein>
    <submittedName>
        <fullName evidence="5">Unannotated protein</fullName>
    </submittedName>
</protein>
<keyword evidence="1" id="KW-0597">Phosphoprotein</keyword>
<dbReference type="CDD" id="cd17535">
    <property type="entry name" value="REC_NarL-like"/>
    <property type="match status" value="1"/>
</dbReference>
<feature type="domain" description="Response regulatory" evidence="4">
    <location>
        <begin position="2"/>
        <end position="117"/>
    </location>
</feature>
<dbReference type="AlphaFoldDB" id="A0A6J6B2Q7"/>
<dbReference type="PRINTS" id="PR00038">
    <property type="entry name" value="HTHLUXR"/>
</dbReference>
<evidence type="ECO:0000256" key="1">
    <source>
        <dbReference type="ARBA" id="ARBA00022553"/>
    </source>
</evidence>